<evidence type="ECO:0000313" key="3">
    <source>
        <dbReference type="EMBL" id="MDR7325114.1"/>
    </source>
</evidence>
<keyword evidence="4" id="KW-1185">Reference proteome</keyword>
<sequence length="441" mass="47361">MVSIDLGVISDPRPEPVPSRPRPPRTRRAIGAGLCLLLAAALLGASARSARPDLPEARVELSPSDAYFVDGGRLYVVGPDSQGYDRVPRTITAYTLPGGERLWQRPLEIDGPLNGMVAVGDKLLLHVSGGGTGQAMVALDRETAEPRWRAEAGWAVSTTADRVVFSAEGDGTGDPLTWRAVRTGTGQELWRREFPPQSYTLYSYGWGTRLLMVVLPGDRVELWDLDAGRRLAATRVPADAAVSVTTESVLAVVPRDGSADVTAYALPDLRPLWQRTVPGGFGQAGCGGRVLCVATEAQDRTVGIDPATGERLWESPAYGWYSEIGSMLLAEGQVRSEGGGVFIGNGPLVALDSRTGREIRDFGPWRRLSFGRPEAARRTVAVYFDSSTGTALVAEVDLDAMSLRVLGRIHQVDPDCLAEGDAMICRRRDGSLGIWDLPVGS</sequence>
<dbReference type="PANTHER" id="PTHR34512:SF30">
    <property type="entry name" value="OUTER MEMBRANE PROTEIN ASSEMBLY FACTOR BAMB"/>
    <property type="match status" value="1"/>
</dbReference>
<feature type="domain" description="Pyrrolo-quinoline quinone repeat" evidence="2">
    <location>
        <begin position="221"/>
        <end position="359"/>
    </location>
</feature>
<dbReference type="RefSeq" id="WP_310419542.1">
    <property type="nucleotide sequence ID" value="NZ_JAVDYC010000001.1"/>
</dbReference>
<evidence type="ECO:0000259" key="2">
    <source>
        <dbReference type="Pfam" id="PF13360"/>
    </source>
</evidence>
<gene>
    <name evidence="3" type="ORF">J2S44_005364</name>
</gene>
<organism evidence="3 4">
    <name type="scientific">Catenuloplanes niger</name>
    <dbReference type="NCBI Taxonomy" id="587534"/>
    <lineage>
        <taxon>Bacteria</taxon>
        <taxon>Bacillati</taxon>
        <taxon>Actinomycetota</taxon>
        <taxon>Actinomycetes</taxon>
        <taxon>Micromonosporales</taxon>
        <taxon>Micromonosporaceae</taxon>
        <taxon>Catenuloplanes</taxon>
    </lineage>
</organism>
<dbReference type="InterPro" id="IPR002372">
    <property type="entry name" value="PQQ_rpt_dom"/>
</dbReference>
<dbReference type="InterPro" id="IPR011047">
    <property type="entry name" value="Quinoprotein_ADH-like_sf"/>
</dbReference>
<accession>A0AAE3ZS87</accession>
<comment type="caution">
    <text evidence="3">The sequence shown here is derived from an EMBL/GenBank/DDBJ whole genome shotgun (WGS) entry which is preliminary data.</text>
</comment>
<dbReference type="AlphaFoldDB" id="A0AAE3ZS87"/>
<evidence type="ECO:0000313" key="4">
    <source>
        <dbReference type="Proteomes" id="UP001183629"/>
    </source>
</evidence>
<dbReference type="SUPFAM" id="SSF50998">
    <property type="entry name" value="Quinoprotein alcohol dehydrogenase-like"/>
    <property type="match status" value="1"/>
</dbReference>
<feature type="region of interest" description="Disordered" evidence="1">
    <location>
        <begin position="1"/>
        <end position="26"/>
    </location>
</feature>
<reference evidence="3 4" key="1">
    <citation type="submission" date="2023-07" db="EMBL/GenBank/DDBJ databases">
        <title>Sequencing the genomes of 1000 actinobacteria strains.</title>
        <authorList>
            <person name="Klenk H.-P."/>
        </authorList>
    </citation>
    <scope>NUCLEOTIDE SEQUENCE [LARGE SCALE GENOMIC DNA]</scope>
    <source>
        <strain evidence="3 4">DSM 44711</strain>
    </source>
</reference>
<dbReference type="Gene3D" id="2.130.10.10">
    <property type="entry name" value="YVTN repeat-like/Quinoprotein amine dehydrogenase"/>
    <property type="match status" value="1"/>
</dbReference>
<feature type="domain" description="Pyrrolo-quinoline quinone repeat" evidence="2">
    <location>
        <begin position="90"/>
        <end position="195"/>
    </location>
</feature>
<dbReference type="InterPro" id="IPR015943">
    <property type="entry name" value="WD40/YVTN_repeat-like_dom_sf"/>
</dbReference>
<protein>
    <submittedName>
        <fullName evidence="3">Outer membrane protein assembly factor BamB</fullName>
    </submittedName>
</protein>
<dbReference type="Pfam" id="PF13360">
    <property type="entry name" value="PQQ_2"/>
    <property type="match status" value="2"/>
</dbReference>
<proteinExistence type="predicted"/>
<name>A0AAE3ZS87_9ACTN</name>
<dbReference type="EMBL" id="JAVDYC010000001">
    <property type="protein sequence ID" value="MDR7325114.1"/>
    <property type="molecule type" value="Genomic_DNA"/>
</dbReference>
<evidence type="ECO:0000256" key="1">
    <source>
        <dbReference type="SAM" id="MobiDB-lite"/>
    </source>
</evidence>
<dbReference type="PANTHER" id="PTHR34512">
    <property type="entry name" value="CELL SURFACE PROTEIN"/>
    <property type="match status" value="1"/>
</dbReference>
<dbReference type="Proteomes" id="UP001183629">
    <property type="component" value="Unassembled WGS sequence"/>
</dbReference>